<dbReference type="PANTHER" id="PTHR33371">
    <property type="entry name" value="INTERMEMBRANE PHOSPHOLIPID TRANSPORT SYSTEM BINDING PROTEIN MLAD-RELATED"/>
    <property type="match status" value="1"/>
</dbReference>
<feature type="compositionally biased region" description="Pro residues" evidence="1">
    <location>
        <begin position="366"/>
        <end position="376"/>
    </location>
</feature>
<organism evidence="4 5">
    <name type="scientific">Virgisporangium aurantiacum</name>
    <dbReference type="NCBI Taxonomy" id="175570"/>
    <lineage>
        <taxon>Bacteria</taxon>
        <taxon>Bacillati</taxon>
        <taxon>Actinomycetota</taxon>
        <taxon>Actinomycetes</taxon>
        <taxon>Micromonosporales</taxon>
        <taxon>Micromonosporaceae</taxon>
        <taxon>Virgisporangium</taxon>
    </lineage>
</organism>
<dbReference type="InterPro" id="IPR003399">
    <property type="entry name" value="Mce/MlaD"/>
</dbReference>
<evidence type="ECO:0000256" key="1">
    <source>
        <dbReference type="SAM" id="MobiDB-lite"/>
    </source>
</evidence>
<comment type="caution">
    <text evidence="4">The sequence shown here is derived from an EMBL/GenBank/DDBJ whole genome shotgun (WGS) entry which is preliminary data.</text>
</comment>
<feature type="domain" description="Mammalian cell entry C-terminal" evidence="3">
    <location>
        <begin position="109"/>
        <end position="283"/>
    </location>
</feature>
<evidence type="ECO:0000313" key="5">
    <source>
        <dbReference type="Proteomes" id="UP000612585"/>
    </source>
</evidence>
<evidence type="ECO:0000259" key="3">
    <source>
        <dbReference type="Pfam" id="PF11887"/>
    </source>
</evidence>
<dbReference type="InterPro" id="IPR005693">
    <property type="entry name" value="Mce"/>
</dbReference>
<proteinExistence type="predicted"/>
<dbReference type="Pfam" id="PF02470">
    <property type="entry name" value="MlaD"/>
    <property type="match status" value="1"/>
</dbReference>
<gene>
    <name evidence="4" type="ORF">Vau01_001550</name>
</gene>
<feature type="compositionally biased region" description="Low complexity" evidence="1">
    <location>
        <begin position="377"/>
        <end position="386"/>
    </location>
</feature>
<dbReference type="AlphaFoldDB" id="A0A8J3YVF4"/>
<dbReference type="EMBL" id="BOPG01000003">
    <property type="protein sequence ID" value="GIJ52639.1"/>
    <property type="molecule type" value="Genomic_DNA"/>
</dbReference>
<protein>
    <submittedName>
        <fullName evidence="4">ABC transporter substrate-binding protein</fullName>
    </submittedName>
</protein>
<dbReference type="NCBIfam" id="TIGR00996">
    <property type="entry name" value="Mtu_fam_mce"/>
    <property type="match status" value="1"/>
</dbReference>
<sequence>MRRALIAGAVVILAVALAVPLWRLNPAERRLTAHFTRAVGIFAGSDVRVLGVRVGRVVKVTPTGRTVRVDMRYDRDLRIPAGAQALVIPPSVVSDRYIQLTPAYDGGAALPDKADVPVERTAVPLEIDDVYTALDEFNTALGPTGANADGALADLVKAGRANLEGNGANLHTTLDSVSRALSTVADGRADLFGTVGNLQVLTTALAKSDQQVRVFNQQLADVATQLAAERDDLAKALHSLAIALAEVTTFVRDNREALRANVSALADITSVLARQQKAIADILDVAPLAASNLNLAYNPRSGTLDTRNDALGPYDPAAFVCALLADAVPLPQLPAECTALAQTLAAKGLPLPDQLRKLLGLAPATPPVGAAPPAGPQQPTLPGLPVDVGGALDRTLGGILRGAP</sequence>
<dbReference type="Proteomes" id="UP000612585">
    <property type="component" value="Unassembled WGS sequence"/>
</dbReference>
<dbReference type="PANTHER" id="PTHR33371:SF4">
    <property type="entry name" value="INTERMEMBRANE PHOSPHOLIPID TRANSPORT SYSTEM BINDING PROTEIN MLAD"/>
    <property type="match status" value="1"/>
</dbReference>
<reference evidence="4" key="1">
    <citation type="submission" date="2021-01" db="EMBL/GenBank/DDBJ databases">
        <title>Whole genome shotgun sequence of Virgisporangium aurantiacum NBRC 16421.</title>
        <authorList>
            <person name="Komaki H."/>
            <person name="Tamura T."/>
        </authorList>
    </citation>
    <scope>NUCLEOTIDE SEQUENCE</scope>
    <source>
        <strain evidence="4">NBRC 16421</strain>
    </source>
</reference>
<dbReference type="RefSeq" id="WP_203985848.1">
    <property type="nucleotide sequence ID" value="NZ_BOPG01000003.1"/>
</dbReference>
<accession>A0A8J3YVF4</accession>
<name>A0A8J3YVF4_9ACTN</name>
<evidence type="ECO:0000259" key="2">
    <source>
        <dbReference type="Pfam" id="PF02470"/>
    </source>
</evidence>
<feature type="region of interest" description="Disordered" evidence="1">
    <location>
        <begin position="366"/>
        <end position="387"/>
    </location>
</feature>
<dbReference type="GO" id="GO:0005576">
    <property type="term" value="C:extracellular region"/>
    <property type="evidence" value="ECO:0007669"/>
    <property type="project" value="TreeGrafter"/>
</dbReference>
<feature type="domain" description="Mce/MlaD" evidence="2">
    <location>
        <begin position="29"/>
        <end position="102"/>
    </location>
</feature>
<dbReference type="InterPro" id="IPR024516">
    <property type="entry name" value="Mce_C"/>
</dbReference>
<dbReference type="Pfam" id="PF11887">
    <property type="entry name" value="Mce4_CUP1"/>
    <property type="match status" value="1"/>
</dbReference>
<keyword evidence="5" id="KW-1185">Reference proteome</keyword>
<evidence type="ECO:0000313" key="4">
    <source>
        <dbReference type="EMBL" id="GIJ52639.1"/>
    </source>
</evidence>
<dbReference type="InterPro" id="IPR052336">
    <property type="entry name" value="MlaD_Phospholipid_Transporter"/>
</dbReference>